<reference evidence="2 3" key="1">
    <citation type="submission" date="2015-07" db="EMBL/GenBank/DDBJ databases">
        <title>Genome sequence of Ornatilinea apprima DSM 23815.</title>
        <authorList>
            <person name="Hemp J."/>
            <person name="Ward L.M."/>
            <person name="Pace L.A."/>
            <person name="Fischer W.W."/>
        </authorList>
    </citation>
    <scope>NUCLEOTIDE SEQUENCE [LARGE SCALE GENOMIC DNA]</scope>
    <source>
        <strain evidence="2 3">P3M-1</strain>
    </source>
</reference>
<evidence type="ECO:0000313" key="3">
    <source>
        <dbReference type="Proteomes" id="UP000050417"/>
    </source>
</evidence>
<sequence>MTTSEERMKILNMIQEGKISAEEGMQLLNALDQVDRKAAKAEKADKVSGGPAAARFFRVMVTDVDSGKTRVNVRLPISVVMAGAKMGARFSPEVEGLDIQQLMKMVESGTTGKIVDVFDDQDGEHVEVFIE</sequence>
<keyword evidence="3" id="KW-1185">Reference proteome</keyword>
<comment type="caution">
    <text evidence="2">The sequence shown here is derived from an EMBL/GenBank/DDBJ whole genome shotgun (WGS) entry which is preliminary data.</text>
</comment>
<name>A0A0P6YB72_9CHLR</name>
<dbReference type="RefSeq" id="WP_075061819.1">
    <property type="nucleotide sequence ID" value="NZ_LGCL01000015.1"/>
</dbReference>
<proteinExistence type="predicted"/>
<gene>
    <name evidence="2" type="ORF">ADN00_04805</name>
</gene>
<accession>A0A0P6YB72</accession>
<evidence type="ECO:0000313" key="2">
    <source>
        <dbReference type="EMBL" id="KPL79171.1"/>
    </source>
</evidence>
<feature type="domain" description="YvlB/LiaX N-terminal" evidence="1">
    <location>
        <begin position="5"/>
        <end position="32"/>
    </location>
</feature>
<dbReference type="InterPro" id="IPR053959">
    <property type="entry name" value="YvlB/LiaX_N"/>
</dbReference>
<organism evidence="2 3">
    <name type="scientific">Ornatilinea apprima</name>
    <dbReference type="NCBI Taxonomy" id="1134406"/>
    <lineage>
        <taxon>Bacteria</taxon>
        <taxon>Bacillati</taxon>
        <taxon>Chloroflexota</taxon>
        <taxon>Anaerolineae</taxon>
        <taxon>Anaerolineales</taxon>
        <taxon>Anaerolineaceae</taxon>
        <taxon>Ornatilinea</taxon>
    </lineage>
</organism>
<dbReference type="EMBL" id="LGCL01000015">
    <property type="protein sequence ID" value="KPL79171.1"/>
    <property type="molecule type" value="Genomic_DNA"/>
</dbReference>
<dbReference type="OrthoDB" id="164380at2"/>
<dbReference type="Proteomes" id="UP000050417">
    <property type="component" value="Unassembled WGS sequence"/>
</dbReference>
<dbReference type="Pfam" id="PF22746">
    <property type="entry name" value="SHOCT-like_DUF2089-C"/>
    <property type="match status" value="1"/>
</dbReference>
<evidence type="ECO:0000259" key="1">
    <source>
        <dbReference type="Pfam" id="PF22746"/>
    </source>
</evidence>
<protein>
    <recommendedName>
        <fullName evidence="1">YvlB/LiaX N-terminal domain-containing protein</fullName>
    </recommendedName>
</protein>
<dbReference type="STRING" id="1134406.ADN00_04805"/>
<dbReference type="AlphaFoldDB" id="A0A0P6YB72"/>